<dbReference type="GO" id="GO:0005886">
    <property type="term" value="C:plasma membrane"/>
    <property type="evidence" value="ECO:0007669"/>
    <property type="project" value="UniProtKB-SubCell"/>
</dbReference>
<dbReference type="PROSITE" id="PS50928">
    <property type="entry name" value="ABC_TM1"/>
    <property type="match status" value="1"/>
</dbReference>
<keyword evidence="4 7" id="KW-0812">Transmembrane</keyword>
<evidence type="ECO:0000256" key="3">
    <source>
        <dbReference type="ARBA" id="ARBA00022475"/>
    </source>
</evidence>
<dbReference type="PANTHER" id="PTHR30193:SF37">
    <property type="entry name" value="INNER MEMBRANE ABC TRANSPORTER PERMEASE PROTEIN YCJO"/>
    <property type="match status" value="1"/>
</dbReference>
<dbReference type="AlphaFoldDB" id="A0A972GJ42"/>
<dbReference type="PANTHER" id="PTHR30193">
    <property type="entry name" value="ABC TRANSPORTER PERMEASE PROTEIN"/>
    <property type="match status" value="1"/>
</dbReference>
<dbReference type="InterPro" id="IPR000515">
    <property type="entry name" value="MetI-like"/>
</dbReference>
<keyword evidence="3" id="KW-1003">Cell membrane</keyword>
<gene>
    <name evidence="9" type="ORF">GC093_00550</name>
</gene>
<protein>
    <submittedName>
        <fullName evidence="9">ABC transporter permease subunit</fullName>
    </submittedName>
</protein>
<accession>A0A972GJ42</accession>
<dbReference type="CDD" id="cd06261">
    <property type="entry name" value="TM_PBP2"/>
    <property type="match status" value="1"/>
</dbReference>
<dbReference type="InterPro" id="IPR051393">
    <property type="entry name" value="ABC_transporter_permease"/>
</dbReference>
<proteinExistence type="inferred from homology"/>
<name>A0A972GJ42_9BACL</name>
<feature type="transmembrane region" description="Helical" evidence="7">
    <location>
        <begin position="270"/>
        <end position="290"/>
    </location>
</feature>
<dbReference type="RefSeq" id="WP_171649894.1">
    <property type="nucleotide sequence ID" value="NZ_WHOD01000003.1"/>
</dbReference>
<comment type="similarity">
    <text evidence="7">Belongs to the binding-protein-dependent transport system permease family.</text>
</comment>
<sequence>MKSKMGKQLLRENVAGYLFILPNLLGVAVFIVLPLVFSFFLIFTDWDYLKGLAGLSFAGASNIAKMWGDEYLIAALKNNFLFTMLTVPASMAVGLTIAVILNQYVYLKSLLRTLFFLPYVSSLVVISIVWSVLYNPSKGPINGFLRTLGIEHPPGWLTSPDWALIAIIILVAWTYIGYTLVLYMAGLQGISKDLFEASAIDGANKLLQFWKITIPMLKPTSFLIAITLIISTFQVFAVVNVMTHGGPLNSTMVISYHIYLQAFQYYKMGYAAALSWLLFIIIFIVTLIQWRGQKKWQQHF</sequence>
<evidence type="ECO:0000256" key="6">
    <source>
        <dbReference type="ARBA" id="ARBA00023136"/>
    </source>
</evidence>
<dbReference type="Proteomes" id="UP000641588">
    <property type="component" value="Unassembled WGS sequence"/>
</dbReference>
<reference evidence="9" key="1">
    <citation type="submission" date="2019-10" db="EMBL/GenBank/DDBJ databases">
        <title>Description of Paenibacillus glebae sp. nov.</title>
        <authorList>
            <person name="Carlier A."/>
            <person name="Qi S."/>
        </authorList>
    </citation>
    <scope>NUCLEOTIDE SEQUENCE</scope>
    <source>
        <strain evidence="9">LMG 31456</strain>
    </source>
</reference>
<evidence type="ECO:0000256" key="2">
    <source>
        <dbReference type="ARBA" id="ARBA00022448"/>
    </source>
</evidence>
<feature type="domain" description="ABC transmembrane type-1" evidence="8">
    <location>
        <begin position="76"/>
        <end position="289"/>
    </location>
</feature>
<dbReference type="SUPFAM" id="SSF161098">
    <property type="entry name" value="MetI-like"/>
    <property type="match status" value="1"/>
</dbReference>
<feature type="transmembrane region" description="Helical" evidence="7">
    <location>
        <begin position="221"/>
        <end position="242"/>
    </location>
</feature>
<evidence type="ECO:0000313" key="9">
    <source>
        <dbReference type="EMBL" id="NOU91729.1"/>
    </source>
</evidence>
<feature type="transmembrane region" description="Helical" evidence="7">
    <location>
        <begin position="20"/>
        <end position="43"/>
    </location>
</feature>
<dbReference type="Pfam" id="PF00528">
    <property type="entry name" value="BPD_transp_1"/>
    <property type="match status" value="1"/>
</dbReference>
<dbReference type="InterPro" id="IPR035906">
    <property type="entry name" value="MetI-like_sf"/>
</dbReference>
<evidence type="ECO:0000256" key="4">
    <source>
        <dbReference type="ARBA" id="ARBA00022692"/>
    </source>
</evidence>
<dbReference type="GO" id="GO:0055085">
    <property type="term" value="P:transmembrane transport"/>
    <property type="evidence" value="ECO:0007669"/>
    <property type="project" value="InterPro"/>
</dbReference>
<comment type="subcellular location">
    <subcellularLocation>
        <location evidence="1 7">Cell membrane</location>
        <topology evidence="1 7">Multi-pass membrane protein</topology>
    </subcellularLocation>
</comment>
<keyword evidence="6 7" id="KW-0472">Membrane</keyword>
<keyword evidence="10" id="KW-1185">Reference proteome</keyword>
<evidence type="ECO:0000259" key="8">
    <source>
        <dbReference type="PROSITE" id="PS50928"/>
    </source>
</evidence>
<keyword evidence="5 7" id="KW-1133">Transmembrane helix</keyword>
<evidence type="ECO:0000256" key="7">
    <source>
        <dbReference type="RuleBase" id="RU363032"/>
    </source>
</evidence>
<evidence type="ECO:0000313" key="10">
    <source>
        <dbReference type="Proteomes" id="UP000641588"/>
    </source>
</evidence>
<feature type="transmembrane region" description="Helical" evidence="7">
    <location>
        <begin position="113"/>
        <end position="133"/>
    </location>
</feature>
<evidence type="ECO:0000256" key="5">
    <source>
        <dbReference type="ARBA" id="ARBA00022989"/>
    </source>
</evidence>
<dbReference type="EMBL" id="WHOD01000003">
    <property type="protein sequence ID" value="NOU91729.1"/>
    <property type="molecule type" value="Genomic_DNA"/>
</dbReference>
<comment type="caution">
    <text evidence="9">The sequence shown here is derived from an EMBL/GenBank/DDBJ whole genome shotgun (WGS) entry which is preliminary data.</text>
</comment>
<evidence type="ECO:0000256" key="1">
    <source>
        <dbReference type="ARBA" id="ARBA00004651"/>
    </source>
</evidence>
<feature type="transmembrane region" description="Helical" evidence="7">
    <location>
        <begin position="162"/>
        <end position="185"/>
    </location>
</feature>
<dbReference type="Gene3D" id="1.10.3720.10">
    <property type="entry name" value="MetI-like"/>
    <property type="match status" value="1"/>
</dbReference>
<feature type="transmembrane region" description="Helical" evidence="7">
    <location>
        <begin position="80"/>
        <end position="101"/>
    </location>
</feature>
<keyword evidence="2 7" id="KW-0813">Transport</keyword>
<organism evidence="9 10">
    <name type="scientific">Paenibacillus foliorum</name>
    <dbReference type="NCBI Taxonomy" id="2654974"/>
    <lineage>
        <taxon>Bacteria</taxon>
        <taxon>Bacillati</taxon>
        <taxon>Bacillota</taxon>
        <taxon>Bacilli</taxon>
        <taxon>Bacillales</taxon>
        <taxon>Paenibacillaceae</taxon>
        <taxon>Paenibacillus</taxon>
    </lineage>
</organism>